<dbReference type="EMBL" id="CM003374">
    <property type="protein sequence ID" value="KOM40587.1"/>
    <property type="molecule type" value="Genomic_DNA"/>
</dbReference>
<name>A0A0L9UDG2_PHAAN</name>
<dbReference type="AlphaFoldDB" id="A0A0L9UDG2"/>
<accession>A0A0L9UDG2</accession>
<protein>
    <submittedName>
        <fullName evidence="1">Uncharacterized protein</fullName>
    </submittedName>
</protein>
<reference evidence="2" key="1">
    <citation type="journal article" date="2015" name="Proc. Natl. Acad. Sci. U.S.A.">
        <title>Genome sequencing of adzuki bean (Vigna angularis) provides insight into high starch and low fat accumulation and domestication.</title>
        <authorList>
            <person name="Yang K."/>
            <person name="Tian Z."/>
            <person name="Chen C."/>
            <person name="Luo L."/>
            <person name="Zhao B."/>
            <person name="Wang Z."/>
            <person name="Yu L."/>
            <person name="Li Y."/>
            <person name="Sun Y."/>
            <person name="Li W."/>
            <person name="Chen Y."/>
            <person name="Li Y."/>
            <person name="Zhang Y."/>
            <person name="Ai D."/>
            <person name="Zhao J."/>
            <person name="Shang C."/>
            <person name="Ma Y."/>
            <person name="Wu B."/>
            <person name="Wang M."/>
            <person name="Gao L."/>
            <person name="Sun D."/>
            <person name="Zhang P."/>
            <person name="Guo F."/>
            <person name="Wang W."/>
            <person name="Li Y."/>
            <person name="Wang J."/>
            <person name="Varshney R.K."/>
            <person name="Wang J."/>
            <person name="Ling H.Q."/>
            <person name="Wan P."/>
        </authorList>
    </citation>
    <scope>NUCLEOTIDE SEQUENCE</scope>
    <source>
        <strain evidence="2">cv. Jingnong 6</strain>
    </source>
</reference>
<proteinExistence type="predicted"/>
<dbReference type="Proteomes" id="UP000053144">
    <property type="component" value="Chromosome 4"/>
</dbReference>
<evidence type="ECO:0000313" key="2">
    <source>
        <dbReference type="Proteomes" id="UP000053144"/>
    </source>
</evidence>
<sequence length="49" mass="5527">MVIFSCKEDNSRDSSEAMENSCDFGDMSKLCVRHSFTMKFVDALSGRLT</sequence>
<gene>
    <name evidence="1" type="ORF">LR48_Vigan04g078500</name>
</gene>
<dbReference type="Gramene" id="KOM40587">
    <property type="protein sequence ID" value="KOM40587"/>
    <property type="gene ID" value="LR48_Vigan04g078500"/>
</dbReference>
<evidence type="ECO:0000313" key="1">
    <source>
        <dbReference type="EMBL" id="KOM40587.1"/>
    </source>
</evidence>
<organism evidence="1 2">
    <name type="scientific">Phaseolus angularis</name>
    <name type="common">Azuki bean</name>
    <name type="synonym">Vigna angularis</name>
    <dbReference type="NCBI Taxonomy" id="3914"/>
    <lineage>
        <taxon>Eukaryota</taxon>
        <taxon>Viridiplantae</taxon>
        <taxon>Streptophyta</taxon>
        <taxon>Embryophyta</taxon>
        <taxon>Tracheophyta</taxon>
        <taxon>Spermatophyta</taxon>
        <taxon>Magnoliopsida</taxon>
        <taxon>eudicotyledons</taxon>
        <taxon>Gunneridae</taxon>
        <taxon>Pentapetalae</taxon>
        <taxon>rosids</taxon>
        <taxon>fabids</taxon>
        <taxon>Fabales</taxon>
        <taxon>Fabaceae</taxon>
        <taxon>Papilionoideae</taxon>
        <taxon>50 kb inversion clade</taxon>
        <taxon>NPAAA clade</taxon>
        <taxon>indigoferoid/millettioid clade</taxon>
        <taxon>Phaseoleae</taxon>
        <taxon>Vigna</taxon>
    </lineage>
</organism>